<protein>
    <recommendedName>
        <fullName evidence="3">Nucleotide-diphospho-sugar transferase domain-containing protein</fullName>
    </recommendedName>
</protein>
<dbReference type="KEGG" id="pnu:Pnuc_0248"/>
<name>A4SVF5_POLAQ</name>
<dbReference type="HOGENOM" id="CLU_905722_0_0_4"/>
<dbReference type="Proteomes" id="UP000000231">
    <property type="component" value="Chromosome"/>
</dbReference>
<dbReference type="AlphaFoldDB" id="A4SVF5"/>
<evidence type="ECO:0000313" key="1">
    <source>
        <dbReference type="EMBL" id="ABP33469.1"/>
    </source>
</evidence>
<accession>A4SVF5</accession>
<dbReference type="GeneID" id="31480598"/>
<dbReference type="eggNOG" id="ENOG5032RNF">
    <property type="taxonomic scope" value="Bacteria"/>
</dbReference>
<keyword evidence="2" id="KW-1185">Reference proteome</keyword>
<organism evidence="1 2">
    <name type="scientific">Polynucleobacter asymbioticus (strain DSM 18221 / CIP 109841 / QLW-P1DMWA-1)</name>
    <name type="common">Polynucleobacter necessarius subsp. asymbioticus</name>
    <dbReference type="NCBI Taxonomy" id="312153"/>
    <lineage>
        <taxon>Bacteria</taxon>
        <taxon>Pseudomonadati</taxon>
        <taxon>Pseudomonadota</taxon>
        <taxon>Betaproteobacteria</taxon>
        <taxon>Burkholderiales</taxon>
        <taxon>Burkholderiaceae</taxon>
        <taxon>Polynucleobacter</taxon>
    </lineage>
</organism>
<dbReference type="Pfam" id="PF20102">
    <property type="entry name" value="DUF6492"/>
    <property type="match status" value="1"/>
</dbReference>
<reference evidence="1 2" key="1">
    <citation type="journal article" date="2012" name="Stand. Genomic Sci.">
        <title>Complete genome sequence of Polynucleobacter necessarius subsp. asymbioticus type strain (QLW-P1DMWA-1(T)).</title>
        <authorList>
            <person name="Meincke L."/>
            <person name="Copeland A."/>
            <person name="Lapidus A."/>
            <person name="Lucas S."/>
            <person name="Berry K.W."/>
            <person name="Del Rio T.G."/>
            <person name="Hammon N."/>
            <person name="Dalin E."/>
            <person name="Tice H."/>
            <person name="Pitluck S."/>
            <person name="Richardson P."/>
            <person name="Bruce D."/>
            <person name="Goodwin L."/>
            <person name="Han C."/>
            <person name="Tapia R."/>
            <person name="Detter J.C."/>
            <person name="Schmutz J."/>
            <person name="Brettin T."/>
            <person name="Larimer F."/>
            <person name="Land M."/>
            <person name="Hauser L."/>
            <person name="Kyrpides N.C."/>
            <person name="Ivanova N."/>
            <person name="Goker M."/>
            <person name="Woyke T."/>
            <person name="Wu Q.L."/>
            <person name="Pockl M."/>
            <person name="Hahn M.W."/>
            <person name="Klenk H.P."/>
        </authorList>
    </citation>
    <scope>NUCLEOTIDE SEQUENCE [LARGE SCALE GENOMIC DNA]</scope>
    <source>
        <strain evidence="2">DSM 18221 / CIP 109841 / QLW-P1DMWA-1</strain>
    </source>
</reference>
<sequence length="303" mass="35179">MGSELKDLVLYCKSYRNDFLRLKRLLSSIEQFNSEKLPFYISTPRADKAELVQAIGNAGYLWVADEDIVVANPRAPFEKYQAMPGGLSQAIVKSEFWRLGLAENYLCLDSDCVFIRPFGRADFMTPEGVPLTVLHQNKEYFQLSVDRGQLKVMQNLQEEAQRVQGLFGRVGPEFYCAPAPFIWSAKVWESLDRECLQPKGITLWDMVTPQYPETLIYGEALLKYRAIPLLAIEPLFRVYHYDWQYFLLKRLGETEEKLKTNFLGVLYQSNWESNLSFGEKQKSLPSRILKNIKRTLRQLQSYL</sequence>
<dbReference type="EMBL" id="CP000655">
    <property type="protein sequence ID" value="ABP33469.1"/>
    <property type="molecule type" value="Genomic_DNA"/>
</dbReference>
<proteinExistence type="predicted"/>
<gene>
    <name evidence="1" type="ordered locus">Pnuc_0248</name>
</gene>
<dbReference type="RefSeq" id="WP_011902094.1">
    <property type="nucleotide sequence ID" value="NC_009379.1"/>
</dbReference>
<dbReference type="InterPro" id="IPR045499">
    <property type="entry name" value="DUF6492"/>
</dbReference>
<evidence type="ECO:0000313" key="2">
    <source>
        <dbReference type="Proteomes" id="UP000000231"/>
    </source>
</evidence>
<evidence type="ECO:0008006" key="3">
    <source>
        <dbReference type="Google" id="ProtNLM"/>
    </source>
</evidence>